<dbReference type="GO" id="GO:0016020">
    <property type="term" value="C:membrane"/>
    <property type="evidence" value="ECO:0007669"/>
    <property type="project" value="TreeGrafter"/>
</dbReference>
<sequence length="700" mass="74240">MTTTHCPYCSLQCGMTLVREGRALTVEPWATFPVNEGALCRKGWTSTGLRGHRERLTTPLVRDRAADGSRGELRAASWDEALDLVADVLSRVRTVHGADGVAVFGAGGLTNEKAYALGKFARVALGTSQIDYNGRWCMSSAASAGLRALGLDRGLPFPLADVEKADVLVLAGSNLAETAPPAARHLDRLRARGGQVVVVDPRRTPTAERSDLHLAPVPGTDLALALGVLHLVVAAGAVDEAYVAARTTGFDEVRRSVATWWPEQVERVTGIAAAEVRALADLLIGTARAGGRVLVLTARGVEQHSQGSDTVLAWINVALALGMPGREGAGYGCLTGQGNGQGGREHGQKADQLPGYRSIEDPAARAHVAAVWGVDPTSLPGKGRSAYELLDALGRPATDEAPAGPRAMLVLGSNIVVSAPNALHVAERLRSLDLLVVADLVLSETAALADVVLPVTQWAEETGTMTNLEGRVVLRQRAVTPPAGVRTDLEVIAALAERLDAPSTFPTDPEEVFAELGRASAGGPADYAGITYDRIRAEHGVFWPCPAPYADGTPHPGTPRLFADRFGHADGRARFLVTTFRGAAEQPCDDYPLHLTTGRVLGQYQSGAQTRRVKDLPDTGPFVELHPLLARRLGTADGEVLTVRTRRGSMRAPARVVETIRPDTVFVPFHWVGANRLTNDALDPASRMPEFKVCAAAVSA</sequence>
<dbReference type="GO" id="GO:0003954">
    <property type="term" value="F:NADH dehydrogenase activity"/>
    <property type="evidence" value="ECO:0007669"/>
    <property type="project" value="TreeGrafter"/>
</dbReference>
<dbReference type="AlphaFoldDB" id="A0A6P0HNL7"/>
<dbReference type="InterPro" id="IPR006656">
    <property type="entry name" value="Mopterin_OxRdtase"/>
</dbReference>
<dbReference type="PANTHER" id="PTHR43105">
    <property type="entry name" value="RESPIRATORY NITRATE REDUCTASE"/>
    <property type="match status" value="1"/>
</dbReference>
<dbReference type="CDD" id="cd00508">
    <property type="entry name" value="MopB_CT_Fdh-Nap-like"/>
    <property type="match status" value="1"/>
</dbReference>
<evidence type="ECO:0000256" key="3">
    <source>
        <dbReference type="ARBA" id="ARBA00023004"/>
    </source>
</evidence>
<dbReference type="InterPro" id="IPR006963">
    <property type="entry name" value="Mopterin_OxRdtase_4Fe-4S_dom"/>
</dbReference>
<dbReference type="Proteomes" id="UP000468687">
    <property type="component" value="Unassembled WGS sequence"/>
</dbReference>
<dbReference type="GO" id="GO:0022904">
    <property type="term" value="P:respiratory electron transport chain"/>
    <property type="evidence" value="ECO:0007669"/>
    <property type="project" value="TreeGrafter"/>
</dbReference>
<evidence type="ECO:0000256" key="1">
    <source>
        <dbReference type="ARBA" id="ARBA00022485"/>
    </source>
</evidence>
<comment type="caution">
    <text evidence="6">The sequence shown here is derived from an EMBL/GenBank/DDBJ whole genome shotgun (WGS) entry which is preliminary data.</text>
</comment>
<feature type="domain" description="4Fe-4S Mo/W bis-MGD-type" evidence="5">
    <location>
        <begin position="1"/>
        <end position="52"/>
    </location>
</feature>
<dbReference type="GO" id="GO:0046872">
    <property type="term" value="F:metal ion binding"/>
    <property type="evidence" value="ECO:0007669"/>
    <property type="project" value="UniProtKB-KW"/>
</dbReference>
<keyword evidence="1" id="KW-0004">4Fe-4S</keyword>
<dbReference type="Gene3D" id="3.40.50.740">
    <property type="match status" value="1"/>
</dbReference>
<accession>A0A6P0HNL7</accession>
<keyword evidence="4" id="KW-0411">Iron-sulfur</keyword>
<protein>
    <submittedName>
        <fullName evidence="6">Molybdopterin oxidoreductase family protein</fullName>
    </submittedName>
</protein>
<dbReference type="PANTHER" id="PTHR43105:SF10">
    <property type="entry name" value="NADH-QUINONE OXIDOREDUCTASE SUBUNIT G"/>
    <property type="match status" value="1"/>
</dbReference>
<dbReference type="RefSeq" id="WP_163773999.1">
    <property type="nucleotide sequence ID" value="NZ_JAAGXA010000016.1"/>
</dbReference>
<dbReference type="Pfam" id="PF00384">
    <property type="entry name" value="Molybdopterin"/>
    <property type="match status" value="1"/>
</dbReference>
<evidence type="ECO:0000256" key="4">
    <source>
        <dbReference type="ARBA" id="ARBA00023014"/>
    </source>
</evidence>
<keyword evidence="7" id="KW-1185">Reference proteome</keyword>
<proteinExistence type="predicted"/>
<gene>
    <name evidence="6" type="ORF">G3T38_18385</name>
</gene>
<reference evidence="6 7" key="1">
    <citation type="journal article" date="2014" name="Int. J. Syst. Evol. Microbiol.">
        <title>Nocardioides zeae sp. nov., isolated from the stem of Zea mays.</title>
        <authorList>
            <person name="Glaeser S.P."/>
            <person name="McInroy J.A."/>
            <person name="Busse H.J."/>
            <person name="Kampfer P."/>
        </authorList>
    </citation>
    <scope>NUCLEOTIDE SEQUENCE [LARGE SCALE GENOMIC DNA]</scope>
    <source>
        <strain evidence="6 7">JCM 30728</strain>
    </source>
</reference>
<organism evidence="6 7">
    <name type="scientific">Nocardioides zeae</name>
    <dbReference type="NCBI Taxonomy" id="1457234"/>
    <lineage>
        <taxon>Bacteria</taxon>
        <taxon>Bacillati</taxon>
        <taxon>Actinomycetota</taxon>
        <taxon>Actinomycetes</taxon>
        <taxon>Propionibacteriales</taxon>
        <taxon>Nocardioidaceae</taxon>
        <taxon>Nocardioides</taxon>
    </lineage>
</organism>
<name>A0A6P0HNL7_9ACTN</name>
<dbReference type="Gene3D" id="2.40.40.20">
    <property type="match status" value="1"/>
</dbReference>
<keyword evidence="2" id="KW-0479">Metal-binding</keyword>
<keyword evidence="3" id="KW-0408">Iron</keyword>
<dbReference type="Pfam" id="PF04879">
    <property type="entry name" value="Molybdop_Fe4S4"/>
    <property type="match status" value="1"/>
</dbReference>
<dbReference type="Gene3D" id="2.20.25.90">
    <property type="entry name" value="ADC-like domains"/>
    <property type="match status" value="1"/>
</dbReference>
<dbReference type="Pfam" id="PF01568">
    <property type="entry name" value="Molydop_binding"/>
    <property type="match status" value="1"/>
</dbReference>
<dbReference type="GO" id="GO:0051539">
    <property type="term" value="F:4 iron, 4 sulfur cluster binding"/>
    <property type="evidence" value="ECO:0007669"/>
    <property type="project" value="UniProtKB-KW"/>
</dbReference>
<evidence type="ECO:0000256" key="2">
    <source>
        <dbReference type="ARBA" id="ARBA00022723"/>
    </source>
</evidence>
<dbReference type="GO" id="GO:0043546">
    <property type="term" value="F:molybdopterin cofactor binding"/>
    <property type="evidence" value="ECO:0007669"/>
    <property type="project" value="InterPro"/>
</dbReference>
<evidence type="ECO:0000313" key="6">
    <source>
        <dbReference type="EMBL" id="NEN80231.1"/>
    </source>
</evidence>
<evidence type="ECO:0000313" key="7">
    <source>
        <dbReference type="Proteomes" id="UP000468687"/>
    </source>
</evidence>
<dbReference type="InterPro" id="IPR050123">
    <property type="entry name" value="Prok_molybdopt-oxidoreductase"/>
</dbReference>
<dbReference type="Gene3D" id="3.40.228.10">
    <property type="entry name" value="Dimethylsulfoxide Reductase, domain 2"/>
    <property type="match status" value="1"/>
</dbReference>
<dbReference type="SMART" id="SM00926">
    <property type="entry name" value="Molybdop_Fe4S4"/>
    <property type="match status" value="1"/>
</dbReference>
<dbReference type="InterPro" id="IPR006657">
    <property type="entry name" value="MoPterin_dinucl-bd_dom"/>
</dbReference>
<dbReference type="SUPFAM" id="SSF53706">
    <property type="entry name" value="Formate dehydrogenase/DMSO reductase, domains 1-3"/>
    <property type="match status" value="1"/>
</dbReference>
<dbReference type="EMBL" id="JAAGXA010000016">
    <property type="protein sequence ID" value="NEN80231.1"/>
    <property type="molecule type" value="Genomic_DNA"/>
</dbReference>
<evidence type="ECO:0000259" key="5">
    <source>
        <dbReference type="SMART" id="SM00926"/>
    </source>
</evidence>
<dbReference type="InterPro" id="IPR009010">
    <property type="entry name" value="Asp_de-COase-like_dom_sf"/>
</dbReference>
<dbReference type="SUPFAM" id="SSF50692">
    <property type="entry name" value="ADC-like"/>
    <property type="match status" value="1"/>
</dbReference>